<reference evidence="1 2" key="1">
    <citation type="submission" date="2019-09" db="EMBL/GenBank/DDBJ databases">
        <title>A chromosome-level genome assembly of the Chinese tupelo Nyssa sinensis.</title>
        <authorList>
            <person name="Yang X."/>
            <person name="Kang M."/>
            <person name="Yang Y."/>
            <person name="Xiong H."/>
            <person name="Wang M."/>
            <person name="Zhang Z."/>
            <person name="Wang Z."/>
            <person name="Wu H."/>
            <person name="Ma T."/>
            <person name="Liu J."/>
            <person name="Xi Z."/>
        </authorList>
    </citation>
    <scope>NUCLEOTIDE SEQUENCE [LARGE SCALE GENOMIC DNA]</scope>
    <source>
        <strain evidence="1">J267</strain>
        <tissue evidence="1">Leaf</tissue>
    </source>
</reference>
<accession>A0A5J4ZJI8</accession>
<protein>
    <submittedName>
        <fullName evidence="1">Uncharacterized protein</fullName>
    </submittedName>
</protein>
<evidence type="ECO:0000313" key="2">
    <source>
        <dbReference type="Proteomes" id="UP000325577"/>
    </source>
</evidence>
<dbReference type="AlphaFoldDB" id="A0A5J4ZJI8"/>
<organism evidence="1 2">
    <name type="scientific">Nyssa sinensis</name>
    <dbReference type="NCBI Taxonomy" id="561372"/>
    <lineage>
        <taxon>Eukaryota</taxon>
        <taxon>Viridiplantae</taxon>
        <taxon>Streptophyta</taxon>
        <taxon>Embryophyta</taxon>
        <taxon>Tracheophyta</taxon>
        <taxon>Spermatophyta</taxon>
        <taxon>Magnoliopsida</taxon>
        <taxon>eudicotyledons</taxon>
        <taxon>Gunneridae</taxon>
        <taxon>Pentapetalae</taxon>
        <taxon>asterids</taxon>
        <taxon>Cornales</taxon>
        <taxon>Nyssaceae</taxon>
        <taxon>Nyssa</taxon>
    </lineage>
</organism>
<name>A0A5J4ZJI8_9ASTE</name>
<dbReference type="Proteomes" id="UP000325577">
    <property type="component" value="Linkage Group LG7"/>
</dbReference>
<keyword evidence="2" id="KW-1185">Reference proteome</keyword>
<evidence type="ECO:0000313" key="1">
    <source>
        <dbReference type="EMBL" id="KAA8517974.1"/>
    </source>
</evidence>
<dbReference type="EMBL" id="CM018050">
    <property type="protein sequence ID" value="KAA8517974.1"/>
    <property type="molecule type" value="Genomic_DNA"/>
</dbReference>
<gene>
    <name evidence="1" type="ORF">F0562_015448</name>
</gene>
<sequence>MEESAPTPSIASLLSSAVDCIVAVLKASAPALSHVLHGSFSLSPCPVTIVRHRRSFSDAGNSFSQS</sequence>
<proteinExistence type="predicted"/>